<dbReference type="Proteomes" id="UP001060085">
    <property type="component" value="Linkage Group LG08"/>
</dbReference>
<gene>
    <name evidence="1" type="ORF">M9H77_35658</name>
</gene>
<evidence type="ECO:0000313" key="2">
    <source>
        <dbReference type="Proteomes" id="UP001060085"/>
    </source>
</evidence>
<evidence type="ECO:0000313" key="1">
    <source>
        <dbReference type="EMBL" id="KAI5649653.1"/>
    </source>
</evidence>
<protein>
    <submittedName>
        <fullName evidence="1">Uncharacterized protein</fullName>
    </submittedName>
</protein>
<keyword evidence="2" id="KW-1185">Reference proteome</keyword>
<dbReference type="EMBL" id="CM044708">
    <property type="protein sequence ID" value="KAI5649653.1"/>
    <property type="molecule type" value="Genomic_DNA"/>
</dbReference>
<sequence length="286" mass="32413">MFSIFLGTLSANTILVYIQDNVGWTLGYGLPTAGLALSLLIFLAGTPFYRHKIPTGSPFRKWKVSVPNDPKELNEIDLQEYNKNTKVKIDSTPTLRFLNKALLKTSSKSSWMLCSVTQVEETKLILRMIPILIATFIPSTMLAQINTLFVKQGTTLNRKIDAFLEVAKIEFFYDEAPESMKSLRTSYSMKGLGAGNFINSFLLSIVSRITKKRGHDWIQNNLNLSNLDYYYTFSAILNILNPVFLLIMAKFNVYKDEVSDSLAVLKEELKGLKNNRNALEEESRRG</sequence>
<comment type="caution">
    <text evidence="1">The sequence shown here is derived from an EMBL/GenBank/DDBJ whole genome shotgun (WGS) entry which is preliminary data.</text>
</comment>
<proteinExistence type="predicted"/>
<organism evidence="1 2">
    <name type="scientific">Catharanthus roseus</name>
    <name type="common">Madagascar periwinkle</name>
    <name type="synonym">Vinca rosea</name>
    <dbReference type="NCBI Taxonomy" id="4058"/>
    <lineage>
        <taxon>Eukaryota</taxon>
        <taxon>Viridiplantae</taxon>
        <taxon>Streptophyta</taxon>
        <taxon>Embryophyta</taxon>
        <taxon>Tracheophyta</taxon>
        <taxon>Spermatophyta</taxon>
        <taxon>Magnoliopsida</taxon>
        <taxon>eudicotyledons</taxon>
        <taxon>Gunneridae</taxon>
        <taxon>Pentapetalae</taxon>
        <taxon>asterids</taxon>
        <taxon>lamiids</taxon>
        <taxon>Gentianales</taxon>
        <taxon>Apocynaceae</taxon>
        <taxon>Rauvolfioideae</taxon>
        <taxon>Vinceae</taxon>
        <taxon>Catharanthinae</taxon>
        <taxon>Catharanthus</taxon>
    </lineage>
</organism>
<name>A0ACB9ZPY7_CATRO</name>
<accession>A0ACB9ZPY7</accession>
<reference evidence="2" key="1">
    <citation type="journal article" date="2023" name="Nat. Plants">
        <title>Single-cell RNA sequencing provides a high-resolution roadmap for understanding the multicellular compartmentation of specialized metabolism.</title>
        <authorList>
            <person name="Sun S."/>
            <person name="Shen X."/>
            <person name="Li Y."/>
            <person name="Li Y."/>
            <person name="Wang S."/>
            <person name="Li R."/>
            <person name="Zhang H."/>
            <person name="Shen G."/>
            <person name="Guo B."/>
            <person name="Wei J."/>
            <person name="Xu J."/>
            <person name="St-Pierre B."/>
            <person name="Chen S."/>
            <person name="Sun C."/>
        </authorList>
    </citation>
    <scope>NUCLEOTIDE SEQUENCE [LARGE SCALE GENOMIC DNA]</scope>
</reference>